<feature type="compositionally biased region" description="Basic and acidic residues" evidence="1">
    <location>
        <begin position="53"/>
        <end position="67"/>
    </location>
</feature>
<comment type="caution">
    <text evidence="2">The sequence shown here is derived from an EMBL/GenBank/DDBJ whole genome shotgun (WGS) entry which is preliminary data.</text>
</comment>
<organism evidence="2 3">
    <name type="scientific">Nocardia acididurans</name>
    <dbReference type="NCBI Taxonomy" id="2802282"/>
    <lineage>
        <taxon>Bacteria</taxon>
        <taxon>Bacillati</taxon>
        <taxon>Actinomycetota</taxon>
        <taxon>Actinomycetes</taxon>
        <taxon>Mycobacteriales</taxon>
        <taxon>Nocardiaceae</taxon>
        <taxon>Nocardia</taxon>
    </lineage>
</organism>
<evidence type="ECO:0000256" key="1">
    <source>
        <dbReference type="SAM" id="MobiDB-lite"/>
    </source>
</evidence>
<dbReference type="Proteomes" id="UP000602198">
    <property type="component" value="Unassembled WGS sequence"/>
</dbReference>
<reference evidence="2 3" key="1">
    <citation type="submission" date="2021-01" db="EMBL/GenBank/DDBJ databases">
        <title>WGS of actinomycetes isolated from Thailand.</title>
        <authorList>
            <person name="Thawai C."/>
        </authorList>
    </citation>
    <scope>NUCLEOTIDE SEQUENCE [LARGE SCALE GENOMIC DNA]</scope>
    <source>
        <strain evidence="2 3">LPG 2</strain>
    </source>
</reference>
<evidence type="ECO:0000313" key="2">
    <source>
        <dbReference type="EMBL" id="MBL1074264.1"/>
    </source>
</evidence>
<dbReference type="RefSeq" id="WP_201945078.1">
    <property type="nucleotide sequence ID" value="NZ_JAERRJ010000002.1"/>
</dbReference>
<feature type="compositionally biased region" description="Basic and acidic residues" evidence="1">
    <location>
        <begin position="95"/>
        <end position="132"/>
    </location>
</feature>
<protein>
    <submittedName>
        <fullName evidence="2">Uncharacterized protein</fullName>
    </submittedName>
</protein>
<feature type="region of interest" description="Disordered" evidence="1">
    <location>
        <begin position="25"/>
        <end position="183"/>
    </location>
</feature>
<keyword evidence="3" id="KW-1185">Reference proteome</keyword>
<accession>A0ABS1M151</accession>
<evidence type="ECO:0000313" key="3">
    <source>
        <dbReference type="Proteomes" id="UP000602198"/>
    </source>
</evidence>
<gene>
    <name evidence="2" type="ORF">JK358_07625</name>
</gene>
<proteinExistence type="predicted"/>
<dbReference type="EMBL" id="JAERRJ010000002">
    <property type="protein sequence ID" value="MBL1074264.1"/>
    <property type="molecule type" value="Genomic_DNA"/>
</dbReference>
<sequence length="183" mass="20137">MSDREGPGSGGDRFDVVERLRRKLEGLRAAEAGTPEPGDPKSNVTRLPRRPRRMSEGTAERPRRTWDPEAQSAYDPAPTRPVLRSELEQETGWFPEDRGRAHHPPPEPDADRALPRHTAADDEPARPERDAGVVDLAAMRQNRANGPRRAPRPRRINSGSGEGSAGVQGTDPDSPRPDGSPQR</sequence>
<name>A0ABS1M151_9NOCA</name>